<evidence type="ECO:0008006" key="3">
    <source>
        <dbReference type="Google" id="ProtNLM"/>
    </source>
</evidence>
<reference evidence="1 2" key="1">
    <citation type="journal article" date="2016" name="Nat. Commun.">
        <title>Thousands of microbial genomes shed light on interconnected biogeochemical processes in an aquifer system.</title>
        <authorList>
            <person name="Anantharaman K."/>
            <person name="Brown C.T."/>
            <person name="Hug L.A."/>
            <person name="Sharon I."/>
            <person name="Castelle C.J."/>
            <person name="Probst A.J."/>
            <person name="Thomas B.C."/>
            <person name="Singh A."/>
            <person name="Wilkins M.J."/>
            <person name="Karaoz U."/>
            <person name="Brodie E.L."/>
            <person name="Williams K.H."/>
            <person name="Hubbard S.S."/>
            <person name="Banfield J.F."/>
        </authorList>
    </citation>
    <scope>NUCLEOTIDE SEQUENCE [LARGE SCALE GENOMIC DNA]</scope>
</reference>
<evidence type="ECO:0000313" key="1">
    <source>
        <dbReference type="EMBL" id="OGC44925.1"/>
    </source>
</evidence>
<dbReference type="STRING" id="1802613.A2V54_01360"/>
<dbReference type="EMBL" id="MEUW01000004">
    <property type="protein sequence ID" value="OGC44925.1"/>
    <property type="molecule type" value="Genomic_DNA"/>
</dbReference>
<dbReference type="InterPro" id="IPR043519">
    <property type="entry name" value="NT_sf"/>
</dbReference>
<gene>
    <name evidence="1" type="ORF">A2V54_01360</name>
</gene>
<name>A0A1F4UIY2_UNCKA</name>
<protein>
    <recommendedName>
        <fullName evidence="3">Polymerase nucleotidyl transferase domain-containing protein</fullName>
    </recommendedName>
</protein>
<comment type="caution">
    <text evidence="1">The sequence shown here is derived from an EMBL/GenBank/DDBJ whole genome shotgun (WGS) entry which is preliminary data.</text>
</comment>
<sequence length="308" mass="35472">MNALEESILKTLCYRDLFDYPLTGGEIAEFLIEGDAHPSQVERVLAQLEAEGKIGQSQGFYYLSGREKIAAVRRQRELISERKYARALKLAQILHRFPWIRAVFITGALAAGNAEKEADLDFLVITRRNRVWLTRLGAYLLFSVLGWKRPREVVEAPDQVCLNMFLAEDELAVPDEEQNLFTAHEVALSRPLWAKDFLHQRFLGENPWVKNFLPNVELPEVKIPALKPSSRQVAVIQGVVKPIFNLADWVSHRLQLLYMRGRRTREVVERNRILFHPIDLSREILAAYRVKLYAQLHRNPSYSDANAS</sequence>
<dbReference type="AlphaFoldDB" id="A0A1F4UIY2"/>
<evidence type="ECO:0000313" key="2">
    <source>
        <dbReference type="Proteomes" id="UP000176583"/>
    </source>
</evidence>
<dbReference type="Proteomes" id="UP000176583">
    <property type="component" value="Unassembled WGS sequence"/>
</dbReference>
<dbReference type="SUPFAM" id="SSF81301">
    <property type="entry name" value="Nucleotidyltransferase"/>
    <property type="match status" value="1"/>
</dbReference>
<accession>A0A1F4UIY2</accession>
<proteinExistence type="predicted"/>
<organism evidence="1 2">
    <name type="scientific">candidate division WWE3 bacterium RBG_19FT_COMBO_53_11</name>
    <dbReference type="NCBI Taxonomy" id="1802613"/>
    <lineage>
        <taxon>Bacteria</taxon>
        <taxon>Katanobacteria</taxon>
    </lineage>
</organism>